<dbReference type="EMBL" id="KP728938">
    <property type="protein sequence ID" value="AKA63307.1"/>
    <property type="molecule type" value="Genomic_DNA"/>
</dbReference>
<dbReference type="Pfam" id="PF00318">
    <property type="entry name" value="Ribosomal_S2"/>
    <property type="match status" value="1"/>
</dbReference>
<dbReference type="Gene3D" id="3.40.50.10490">
    <property type="entry name" value="Glucose-6-phosphate isomerase like protein, domain 1"/>
    <property type="match status" value="1"/>
</dbReference>
<protein>
    <submittedName>
        <fullName evidence="2">Ribosomal protein S2</fullName>
    </submittedName>
</protein>
<evidence type="ECO:0000256" key="1">
    <source>
        <dbReference type="ARBA" id="ARBA00006242"/>
    </source>
</evidence>
<dbReference type="GO" id="GO:0003735">
    <property type="term" value="F:structural constituent of ribosome"/>
    <property type="evidence" value="ECO:0007669"/>
    <property type="project" value="InterPro"/>
</dbReference>
<dbReference type="GO" id="GO:0005763">
    <property type="term" value="C:mitochondrial small ribosomal subunit"/>
    <property type="evidence" value="ECO:0007669"/>
    <property type="project" value="TreeGrafter"/>
</dbReference>
<dbReference type="PANTHER" id="PTHR12534">
    <property type="entry name" value="30S RIBOSOMAL PROTEIN S2 PROKARYOTIC AND ORGANELLAR"/>
    <property type="match status" value="1"/>
</dbReference>
<keyword evidence="2" id="KW-0687">Ribonucleoprotein</keyword>
<dbReference type="InterPro" id="IPR005706">
    <property type="entry name" value="Ribosomal_uS2_bac/mit/plastid"/>
</dbReference>
<dbReference type="GO" id="GO:0006412">
    <property type="term" value="P:translation"/>
    <property type="evidence" value="ECO:0007669"/>
    <property type="project" value="InterPro"/>
</dbReference>
<geneLocation type="mitochondrion" evidence="2"/>
<dbReference type="CDD" id="cd01425">
    <property type="entry name" value="RPS2"/>
    <property type="match status" value="1"/>
</dbReference>
<dbReference type="AlphaFoldDB" id="A0A0E3JSN4"/>
<dbReference type="InterPro" id="IPR001865">
    <property type="entry name" value="Ribosomal_uS2"/>
</dbReference>
<dbReference type="PANTHER" id="PTHR12534:SF1">
    <property type="entry name" value="SMALL RIBOSOMAL SUBUNIT PROTEIN US2M"/>
    <property type="match status" value="1"/>
</dbReference>
<keyword evidence="2" id="KW-0496">Mitochondrion</keyword>
<gene>
    <name evidence="2" type="primary">rps2</name>
    <name evidence="2" type="ORF">PlpuMp65</name>
</gene>
<dbReference type="InterPro" id="IPR023591">
    <property type="entry name" value="Ribosomal_uS2_flav_dom_sf"/>
</dbReference>
<dbReference type="GeneID" id="24143159"/>
<keyword evidence="2" id="KW-0689">Ribosomal protein</keyword>
<dbReference type="PRINTS" id="PR00395">
    <property type="entry name" value="RIBOSOMALS2"/>
</dbReference>
<dbReference type="RefSeq" id="YP_009132656.1">
    <property type="nucleotide sequence ID" value="NC_026901.1"/>
</dbReference>
<dbReference type="NCBIfam" id="TIGR01011">
    <property type="entry name" value="rpsB_bact"/>
    <property type="match status" value="1"/>
</dbReference>
<accession>A0A0E3JSN4</accession>
<reference evidence="2" key="1">
    <citation type="submission" date="2015-01" db="EMBL/GenBank/DDBJ databases">
        <title>The complete mitochondrial genome of Aneura pinguis.</title>
        <authorList>
            <person name="Sawicki J."/>
        </authorList>
    </citation>
    <scope>NUCLEOTIDE SEQUENCE</scope>
</reference>
<dbReference type="HAMAP" id="MF_00291_B">
    <property type="entry name" value="Ribosomal_uS2_B"/>
    <property type="match status" value="1"/>
</dbReference>
<name>A0A0E3JSN4_ANEPI</name>
<evidence type="ECO:0000313" key="2">
    <source>
        <dbReference type="EMBL" id="AKA63307.1"/>
    </source>
</evidence>
<sequence length="291" mass="32759">MIDPPADGSGGQSNGARVPPTLTVFRSGFEPLTQGFSVLCSNHLSYLNEKKKGTTCNSNLLVIQKLLSTNAYLGHRIPTSDFQGYLYGFRNEMAIIDSEKTLICLRRACNLIGSIIGAKGHSLLVNTNPEYNRIIQRMAKRTNQSYINHKWIGGFLTNWKHMRRVQKHFQDLSAHPDSEDASTSSPFDYFPRFRKMQKCFEGIVTHNIPDCSVIMNANQNSMAILEANQLQIPIVASVDSNIPNRLHKSITYPVPVNDDSIKFVYSFRNLVTKTVILSKRSQGPKVKVKRL</sequence>
<dbReference type="SUPFAM" id="SSF52313">
    <property type="entry name" value="Ribosomal protein S2"/>
    <property type="match status" value="1"/>
</dbReference>
<comment type="similarity">
    <text evidence="1">Belongs to the universal ribosomal protein uS2 family.</text>
</comment>
<organism evidence="2">
    <name type="scientific">Aneura pinguis</name>
    <name type="common">Greasewort</name>
    <name type="synonym">Riccardia pinguis</name>
    <dbReference type="NCBI Taxonomy" id="39026"/>
    <lineage>
        <taxon>Eukaryota</taxon>
        <taxon>Viridiplantae</taxon>
        <taxon>Streptophyta</taxon>
        <taxon>Embryophyta</taxon>
        <taxon>Marchantiophyta</taxon>
        <taxon>Jungermanniopsida</taxon>
        <taxon>Metzgeriidae</taxon>
        <taxon>Metzgeriales</taxon>
        <taxon>Aneuraceae</taxon>
        <taxon>Aneura</taxon>
    </lineage>
</organism>
<proteinExistence type="inferred from homology"/>